<evidence type="ECO:0000313" key="1">
    <source>
        <dbReference type="EMBL" id="EHI57996.1"/>
    </source>
</evidence>
<dbReference type="Proteomes" id="UP000005384">
    <property type="component" value="Unassembled WGS sequence"/>
</dbReference>
<dbReference type="PATRIC" id="fig|742737.3.peg.3980"/>
<comment type="caution">
    <text evidence="1">The sequence shown here is derived from an EMBL/GenBank/DDBJ whole genome shotgun (WGS) entry which is preliminary data.</text>
</comment>
<name>G5IKG7_9FIRM</name>
<gene>
    <name evidence="1" type="ORF">HMPREF9473_03995</name>
</gene>
<keyword evidence="2" id="KW-1185">Reference proteome</keyword>
<protein>
    <submittedName>
        <fullName evidence="1">Uncharacterized protein</fullName>
    </submittedName>
</protein>
<dbReference type="EMBL" id="ADLN01000111">
    <property type="protein sequence ID" value="EHI57996.1"/>
    <property type="molecule type" value="Genomic_DNA"/>
</dbReference>
<sequence length="235" mass="27282">MYQIIMSFLRRYLEASHIHSYLLSPPIKEPVVFDNGLRDYLFESPEYEKLLHSMLDACQLKTVYFLTDTYGCHYVLAYLPDGNCLFIGPYSYVKFDEPLIYRLARQFQVPTNKMSGFKSYYYSLPFVSQEERFVLLILTFMDEVYGSQNSYTVDFVTTPFDEQMLYGEYSAEPSEPEDTLQDNEARYQLMADLLAAVKTTNAKLAIQLMHQFLAKVPGPRFSNPLKDAKKLADCV</sequence>
<accession>G5IKG7</accession>
<dbReference type="AlphaFoldDB" id="G5IKG7"/>
<organism evidence="1 2">
    <name type="scientific">Hungatella hathewayi WAL-18680</name>
    <dbReference type="NCBI Taxonomy" id="742737"/>
    <lineage>
        <taxon>Bacteria</taxon>
        <taxon>Bacillati</taxon>
        <taxon>Bacillota</taxon>
        <taxon>Clostridia</taxon>
        <taxon>Lachnospirales</taxon>
        <taxon>Lachnospiraceae</taxon>
        <taxon>Hungatella</taxon>
    </lineage>
</organism>
<proteinExistence type="predicted"/>
<reference evidence="1 2" key="1">
    <citation type="submission" date="2011-08" db="EMBL/GenBank/DDBJ databases">
        <title>The Genome Sequence of Clostridium hathewayi WAL-18680.</title>
        <authorList>
            <consortium name="The Broad Institute Genome Sequencing Platform"/>
            <person name="Earl A."/>
            <person name="Ward D."/>
            <person name="Feldgarden M."/>
            <person name="Gevers D."/>
            <person name="Finegold S.M."/>
            <person name="Summanen P.H."/>
            <person name="Molitoris D.R."/>
            <person name="Song M."/>
            <person name="Daigneault M."/>
            <person name="Allen-Vercoe E."/>
            <person name="Young S.K."/>
            <person name="Zeng Q."/>
            <person name="Gargeya S."/>
            <person name="Fitzgerald M."/>
            <person name="Haas B."/>
            <person name="Abouelleil A."/>
            <person name="Alvarado L."/>
            <person name="Arachchi H.M."/>
            <person name="Berlin A."/>
            <person name="Brown A."/>
            <person name="Chapman S.B."/>
            <person name="Chen Z."/>
            <person name="Dunbar C."/>
            <person name="Freedman E."/>
            <person name="Gearin G."/>
            <person name="Gellesch M."/>
            <person name="Goldberg J."/>
            <person name="Griggs A."/>
            <person name="Gujja S."/>
            <person name="Heiman D."/>
            <person name="Howarth C."/>
            <person name="Larson L."/>
            <person name="Lui A."/>
            <person name="MacDonald P.J.P."/>
            <person name="Montmayeur A."/>
            <person name="Murphy C."/>
            <person name="Neiman D."/>
            <person name="Pearson M."/>
            <person name="Priest M."/>
            <person name="Roberts A."/>
            <person name="Saif S."/>
            <person name="Shea T."/>
            <person name="Shenoy N."/>
            <person name="Sisk P."/>
            <person name="Stolte C."/>
            <person name="Sykes S."/>
            <person name="Wortman J."/>
            <person name="Nusbaum C."/>
            <person name="Birren B."/>
        </authorList>
    </citation>
    <scope>NUCLEOTIDE SEQUENCE [LARGE SCALE GENOMIC DNA]</scope>
    <source>
        <strain evidence="1 2">WAL-18680</strain>
    </source>
</reference>
<dbReference type="HOGENOM" id="CLU_1178928_0_0_9"/>
<evidence type="ECO:0000313" key="2">
    <source>
        <dbReference type="Proteomes" id="UP000005384"/>
    </source>
</evidence>